<feature type="domain" description="Prepilin peptidase dependent protein C-like C-terminal" evidence="2">
    <location>
        <begin position="158"/>
        <end position="237"/>
    </location>
</feature>
<accession>W0HTW1</accession>
<feature type="region of interest" description="Disordered" evidence="1">
    <location>
        <begin position="1"/>
        <end position="35"/>
    </location>
</feature>
<dbReference type="InterPro" id="IPR022204">
    <property type="entry name" value="PpdC-like_C"/>
</dbReference>
<name>W0HTW1_9GAMM</name>
<gene>
    <name evidence="3" type="ORF">Sant_0859</name>
</gene>
<evidence type="ECO:0000259" key="2">
    <source>
        <dbReference type="Pfam" id="PF12528"/>
    </source>
</evidence>
<dbReference type="Pfam" id="PF12528">
    <property type="entry name" value="T2SSppdC"/>
    <property type="match status" value="1"/>
</dbReference>
<evidence type="ECO:0000256" key="1">
    <source>
        <dbReference type="SAM" id="MobiDB-lite"/>
    </source>
</evidence>
<sequence length="245" mass="28197">MTTMRQRRSGRPKQCGVTPNRRGDGISSKRRSATLARRVGTREGWRSMILARRRDGMREGWRSMILARRRDGMREEWRSMILARRRDGMREGWRGMILARRRDGMREGWRGMILARRRDGMRDRQRRRRPDPQRGAGLAEALLATALLALTALGLLDYRQRLAVFQRRLQDVSLALSLCHQRLELLRQPTAPGALSQPLGWRISVIEISCDAACRRVTAMVTLPTGERVSLNEWVCQNPADITGT</sequence>
<feature type="compositionally biased region" description="Basic residues" evidence="1">
    <location>
        <begin position="1"/>
        <end position="11"/>
    </location>
</feature>
<organism evidence="3 4">
    <name type="scientific">Sodalis praecaptivus</name>
    <dbReference type="NCBI Taxonomy" id="1239307"/>
    <lineage>
        <taxon>Bacteria</taxon>
        <taxon>Pseudomonadati</taxon>
        <taxon>Pseudomonadota</taxon>
        <taxon>Gammaproteobacteria</taxon>
        <taxon>Enterobacterales</taxon>
        <taxon>Bruguierivoracaceae</taxon>
        <taxon>Sodalis</taxon>
    </lineage>
</organism>
<dbReference type="AlphaFoldDB" id="W0HTW1"/>
<protein>
    <submittedName>
        <fullName evidence="3">Putative prepilin peptidase dependent protein C</fullName>
    </submittedName>
</protein>
<dbReference type="Proteomes" id="UP000019028">
    <property type="component" value="Chromosome"/>
</dbReference>
<evidence type="ECO:0000313" key="3">
    <source>
        <dbReference type="EMBL" id="AHF75942.1"/>
    </source>
</evidence>
<keyword evidence="4" id="KW-1185">Reference proteome</keyword>
<reference evidence="3 4" key="1">
    <citation type="journal article" date="2014" name="Genome Biol. Evol.">
        <title>Genome degeneration and adaptation in a nascent stage of symbiosis.</title>
        <authorList>
            <person name="Oakeson K.F."/>
            <person name="Gil R."/>
            <person name="Clayton A.L."/>
            <person name="Dunn D.M."/>
            <person name="von Niederhausern A.C."/>
            <person name="Hamil C."/>
            <person name="Aoyagi A."/>
            <person name="Duval B."/>
            <person name="Baca A."/>
            <person name="Silva F.J."/>
            <person name="Vallier A."/>
            <person name="Jackson D.G."/>
            <person name="Latorre A."/>
            <person name="Weiss R.B."/>
            <person name="Heddi A."/>
            <person name="Moya A."/>
            <person name="Dale C."/>
        </authorList>
    </citation>
    <scope>NUCLEOTIDE SEQUENCE [LARGE SCALE GENOMIC DNA]</scope>
    <source>
        <strain evidence="3 4">HS1</strain>
    </source>
</reference>
<dbReference type="EMBL" id="CP006569">
    <property type="protein sequence ID" value="AHF75942.1"/>
    <property type="molecule type" value="Genomic_DNA"/>
</dbReference>
<dbReference type="HOGENOM" id="CLU_1133005_0_0_6"/>
<dbReference type="PATRIC" id="fig|1239307.3.peg.922"/>
<dbReference type="KEGG" id="sod:Sant_0859"/>
<proteinExistence type="predicted"/>
<evidence type="ECO:0000313" key="4">
    <source>
        <dbReference type="Proteomes" id="UP000019028"/>
    </source>
</evidence>